<feature type="chain" id="PRO_5047305192" evidence="1">
    <location>
        <begin position="24"/>
        <end position="245"/>
    </location>
</feature>
<dbReference type="PROSITE" id="PS51257">
    <property type="entry name" value="PROKAR_LIPOPROTEIN"/>
    <property type="match status" value="1"/>
</dbReference>
<feature type="signal peptide" evidence="1">
    <location>
        <begin position="1"/>
        <end position="23"/>
    </location>
</feature>
<dbReference type="Gene3D" id="2.40.128.110">
    <property type="entry name" value="Lipid/polyisoprenoid-binding, YceI-like"/>
    <property type="match status" value="1"/>
</dbReference>
<evidence type="ECO:0000259" key="2">
    <source>
        <dbReference type="SMART" id="SM00867"/>
    </source>
</evidence>
<name>A0ABW3SIY9_9BACT</name>
<evidence type="ECO:0000256" key="1">
    <source>
        <dbReference type="SAM" id="SignalP"/>
    </source>
</evidence>
<dbReference type="EMBL" id="JBHTLD010000001">
    <property type="protein sequence ID" value="MFD1184574.1"/>
    <property type="molecule type" value="Genomic_DNA"/>
</dbReference>
<dbReference type="PANTHER" id="PTHR34406:SF1">
    <property type="entry name" value="PROTEIN YCEI"/>
    <property type="match status" value="1"/>
</dbReference>
<dbReference type="Pfam" id="PF04264">
    <property type="entry name" value="YceI"/>
    <property type="match status" value="1"/>
</dbReference>
<gene>
    <name evidence="3" type="ORF">ACFQ2O_00045</name>
</gene>
<dbReference type="PANTHER" id="PTHR34406">
    <property type="entry name" value="PROTEIN YCEI"/>
    <property type="match status" value="1"/>
</dbReference>
<protein>
    <submittedName>
        <fullName evidence="3">YceI family protein</fullName>
    </submittedName>
</protein>
<comment type="caution">
    <text evidence="3">The sequence shown here is derived from an EMBL/GenBank/DDBJ whole genome shotgun (WGS) entry which is preliminary data.</text>
</comment>
<feature type="domain" description="Lipid/polyisoprenoid-binding YceI-like" evidence="2">
    <location>
        <begin position="48"/>
        <end position="236"/>
    </location>
</feature>
<dbReference type="InterPro" id="IPR036761">
    <property type="entry name" value="TTHA0802/YceI-like_sf"/>
</dbReference>
<evidence type="ECO:0000313" key="3">
    <source>
        <dbReference type="EMBL" id="MFD1184574.1"/>
    </source>
</evidence>
<keyword evidence="4" id="KW-1185">Reference proteome</keyword>
<accession>A0ABW3SIY9</accession>
<evidence type="ECO:0000313" key="4">
    <source>
        <dbReference type="Proteomes" id="UP001597094"/>
    </source>
</evidence>
<organism evidence="3 4">
    <name type="scientific">Pontibacter rugosus</name>
    <dbReference type="NCBI Taxonomy" id="1745966"/>
    <lineage>
        <taxon>Bacteria</taxon>
        <taxon>Pseudomonadati</taxon>
        <taxon>Bacteroidota</taxon>
        <taxon>Cytophagia</taxon>
        <taxon>Cytophagales</taxon>
        <taxon>Hymenobacteraceae</taxon>
        <taxon>Pontibacter</taxon>
    </lineage>
</organism>
<dbReference type="RefSeq" id="WP_377521891.1">
    <property type="nucleotide sequence ID" value="NZ_JBHTLD010000001.1"/>
</dbReference>
<keyword evidence="1" id="KW-0732">Signal</keyword>
<dbReference type="Proteomes" id="UP001597094">
    <property type="component" value="Unassembled WGS sequence"/>
</dbReference>
<reference evidence="4" key="1">
    <citation type="journal article" date="2019" name="Int. J. Syst. Evol. Microbiol.">
        <title>The Global Catalogue of Microorganisms (GCM) 10K type strain sequencing project: providing services to taxonomists for standard genome sequencing and annotation.</title>
        <authorList>
            <consortium name="The Broad Institute Genomics Platform"/>
            <consortium name="The Broad Institute Genome Sequencing Center for Infectious Disease"/>
            <person name="Wu L."/>
            <person name="Ma J."/>
        </authorList>
    </citation>
    <scope>NUCLEOTIDE SEQUENCE [LARGE SCALE GENOMIC DNA]</scope>
    <source>
        <strain evidence="4">JCM 31319</strain>
    </source>
</reference>
<dbReference type="SUPFAM" id="SSF101874">
    <property type="entry name" value="YceI-like"/>
    <property type="match status" value="1"/>
</dbReference>
<proteinExistence type="predicted"/>
<sequence length="245" mass="27246">MAKHHRNLLLQLALLLFTLSACDTTVKTDEAVISDAIVKKEQPTPAVTFAIDTAKSEITWIGAKMTGRHNGVFDLQHGELYMTDDLLTGGHFVIDMTTTRASDKTIDAESNKKLTTHLRSADFFDSERFPTAEFELTGIAPYDSLSEKAKQKTKVTYSELRINNPTHRLTGNLTIKGQTKSIAFPARVTMQDSLVRAKANFNIDRTKWGLIYRSDQSLGDQTIHPEVNIGLDIVAKPQKPTTPES</sequence>
<dbReference type="SMART" id="SM00867">
    <property type="entry name" value="YceI"/>
    <property type="match status" value="1"/>
</dbReference>
<dbReference type="InterPro" id="IPR007372">
    <property type="entry name" value="Lipid/polyisoprenoid-bd_YceI"/>
</dbReference>